<dbReference type="InterPro" id="IPR027413">
    <property type="entry name" value="GROEL-like_equatorial_sf"/>
</dbReference>
<reference evidence="11 12" key="1">
    <citation type="submission" date="2014-06" db="EMBL/GenBank/DDBJ databases">
        <authorList>
            <person name="Swart Estienne"/>
        </authorList>
    </citation>
    <scope>NUCLEOTIDE SEQUENCE [LARGE SCALE GENOMIC DNA]</scope>
    <source>
        <strain evidence="11 12">130c</strain>
    </source>
</reference>
<accession>A0A077ZYU5</accession>
<evidence type="ECO:0000256" key="9">
    <source>
        <dbReference type="ARBA" id="ARBA00033237"/>
    </source>
</evidence>
<dbReference type="SUPFAM" id="SSF52029">
    <property type="entry name" value="GroEL apical domain-like"/>
    <property type="match status" value="1"/>
</dbReference>
<gene>
    <name evidence="11" type="primary">Contig3168.g3387</name>
    <name evidence="11" type="ORF">STYLEM_3770</name>
</gene>
<dbReference type="GO" id="GO:0051082">
    <property type="term" value="F:unfolded protein binding"/>
    <property type="evidence" value="ECO:0007669"/>
    <property type="project" value="InterPro"/>
</dbReference>
<dbReference type="GO" id="GO:0005832">
    <property type="term" value="C:chaperonin-containing T-complex"/>
    <property type="evidence" value="ECO:0007669"/>
    <property type="project" value="InterPro"/>
</dbReference>
<dbReference type="Pfam" id="PF00118">
    <property type="entry name" value="Cpn60_TCP1"/>
    <property type="match status" value="1"/>
</dbReference>
<dbReference type="PANTHER" id="PTHR11353">
    <property type="entry name" value="CHAPERONIN"/>
    <property type="match status" value="1"/>
</dbReference>
<keyword evidence="4" id="KW-0963">Cytoplasm</keyword>
<dbReference type="InParanoid" id="A0A077ZYU5"/>
<evidence type="ECO:0000256" key="10">
    <source>
        <dbReference type="RuleBase" id="RU004187"/>
    </source>
</evidence>
<dbReference type="PRINTS" id="PR00304">
    <property type="entry name" value="TCOMPLEXTCP1"/>
</dbReference>
<dbReference type="Gene3D" id="1.10.560.10">
    <property type="entry name" value="GroEL-like equatorial domain"/>
    <property type="match status" value="1"/>
</dbReference>
<dbReference type="OrthoDB" id="10248520at2759"/>
<dbReference type="InterPro" id="IPR002423">
    <property type="entry name" value="Cpn60/GroEL/TCP-1"/>
</dbReference>
<dbReference type="GO" id="GO:0005524">
    <property type="term" value="F:ATP binding"/>
    <property type="evidence" value="ECO:0007669"/>
    <property type="project" value="UniProtKB-KW"/>
</dbReference>
<dbReference type="SUPFAM" id="SSF54849">
    <property type="entry name" value="GroEL-intermediate domain like"/>
    <property type="match status" value="1"/>
</dbReference>
<sequence length="539" mass="59113">MDMVGNVLPQVFNENASEDKGELARMQSFVGAIAVADLVKTTLGPKGMDKILQSVGDPTAKKSITVTNDGATILRSIHVDNPAAKILIDISKCQDEEVGDGTTTVAVLAGELLREAEKLVNQKIHPQIIILGWRQARDVALKTLREAAMDHSEDLEQFRIDLKNIAMTTLSSKLLLEDREHFSDLAVSAVLRLKGSGNLDYIKLIKKPGGTLKDSFLADGFILEKSISTGCPRRKEKPRILIANTPMDHDKIKIFGSKVRVDSMLKVAEIEEAEKMKMKKKVDQILALKPDVFINRQLIYNYPEQLLAEKGIMVIEHADFDGTERLAAVLGADILSTFSESNFSEGHQPRLGYCETIEEIMIGEDKVIKFSGTKAGEACSIVLRGSGSHILDEAERSLHDAICVLVSAVKSHRVVYGGGNSEIRMSLAVEELAKTVKGKQALAIQSYAHALKQLPTIIADNAGYDSAEIVQNLRSEIYSGNLQAGLNMFQGQVDDMKTLGVTECLRVKEQALLSASEAAELILRVDEIIRCAPRRREGQ</sequence>
<dbReference type="GO" id="GO:0016887">
    <property type="term" value="F:ATP hydrolysis activity"/>
    <property type="evidence" value="ECO:0007669"/>
    <property type="project" value="InterPro"/>
</dbReference>
<dbReference type="CDD" id="cd03336">
    <property type="entry name" value="TCP1_beta"/>
    <property type="match status" value="1"/>
</dbReference>
<dbReference type="InterPro" id="IPR002194">
    <property type="entry name" value="Chaperonin_TCP-1_CS"/>
</dbReference>
<evidence type="ECO:0000256" key="7">
    <source>
        <dbReference type="ARBA" id="ARBA00023186"/>
    </source>
</evidence>
<evidence type="ECO:0000313" key="12">
    <source>
        <dbReference type="Proteomes" id="UP000039865"/>
    </source>
</evidence>
<dbReference type="FunCoup" id="A0A077ZYU5">
    <property type="interactions" value="701"/>
</dbReference>
<dbReference type="InterPro" id="IPR027410">
    <property type="entry name" value="TCP-1-like_intermed_sf"/>
</dbReference>
<dbReference type="FunFam" id="1.10.560.10:FF:000017">
    <property type="entry name" value="T-complex protein 1 subunit eta"/>
    <property type="match status" value="1"/>
</dbReference>
<dbReference type="Gene3D" id="3.30.260.10">
    <property type="entry name" value="TCP-1-like chaperonin intermediate domain"/>
    <property type="match status" value="1"/>
</dbReference>
<evidence type="ECO:0000256" key="4">
    <source>
        <dbReference type="ARBA" id="ARBA00022490"/>
    </source>
</evidence>
<evidence type="ECO:0000256" key="3">
    <source>
        <dbReference type="ARBA" id="ARBA00011531"/>
    </source>
</evidence>
<dbReference type="OMA" id="CAEMVMS"/>
<dbReference type="InterPro" id="IPR012716">
    <property type="entry name" value="Chap_CCT_beta"/>
</dbReference>
<evidence type="ECO:0000256" key="1">
    <source>
        <dbReference type="ARBA" id="ARBA00004496"/>
    </source>
</evidence>
<dbReference type="SUPFAM" id="SSF48592">
    <property type="entry name" value="GroEL equatorial domain-like"/>
    <property type="match status" value="1"/>
</dbReference>
<protein>
    <recommendedName>
        <fullName evidence="9">CCT-beta</fullName>
    </recommendedName>
</protein>
<dbReference type="Proteomes" id="UP000039865">
    <property type="component" value="Unassembled WGS sequence"/>
</dbReference>
<comment type="function">
    <text evidence="8">Molecular chaperone; assists the folding of proteins upon ATP hydrolysis. Known to play a role, in vitro, in the folding of actin and tubulin.</text>
</comment>
<evidence type="ECO:0000256" key="5">
    <source>
        <dbReference type="ARBA" id="ARBA00022741"/>
    </source>
</evidence>
<dbReference type="FunFam" id="3.50.7.10:FF:000002">
    <property type="entry name" value="T-complex protein 1 subunit beta"/>
    <property type="match status" value="1"/>
</dbReference>
<dbReference type="PROSITE" id="PS00995">
    <property type="entry name" value="TCP1_3"/>
    <property type="match status" value="1"/>
</dbReference>
<keyword evidence="7 10" id="KW-0143">Chaperone</keyword>
<comment type="subunit">
    <text evidence="3">Heterooligomeric complex of about 850 to 900 kDa that forms two stacked rings, 12 to 16 nm in diameter.</text>
</comment>
<dbReference type="Gene3D" id="3.50.7.10">
    <property type="entry name" value="GroEL"/>
    <property type="match status" value="1"/>
</dbReference>
<proteinExistence type="inferred from homology"/>
<keyword evidence="6 10" id="KW-0067">ATP-binding</keyword>
<comment type="subcellular location">
    <subcellularLocation>
        <location evidence="1">Cytoplasm</location>
    </subcellularLocation>
</comment>
<evidence type="ECO:0000313" key="11">
    <source>
        <dbReference type="EMBL" id="CDW74787.1"/>
    </source>
</evidence>
<keyword evidence="12" id="KW-1185">Reference proteome</keyword>
<evidence type="ECO:0000256" key="6">
    <source>
        <dbReference type="ARBA" id="ARBA00022840"/>
    </source>
</evidence>
<dbReference type="EMBL" id="CCKQ01003663">
    <property type="protein sequence ID" value="CDW74787.1"/>
    <property type="molecule type" value="Genomic_DNA"/>
</dbReference>
<dbReference type="PROSITE" id="PS00751">
    <property type="entry name" value="TCP1_2"/>
    <property type="match status" value="1"/>
</dbReference>
<dbReference type="AlphaFoldDB" id="A0A077ZYU5"/>
<dbReference type="InterPro" id="IPR027409">
    <property type="entry name" value="GroEL-like_apical_dom_sf"/>
</dbReference>
<dbReference type="InterPro" id="IPR017998">
    <property type="entry name" value="Chaperone_TCP-1"/>
</dbReference>
<evidence type="ECO:0000256" key="2">
    <source>
        <dbReference type="ARBA" id="ARBA00008020"/>
    </source>
</evidence>
<evidence type="ECO:0000256" key="8">
    <source>
        <dbReference type="ARBA" id="ARBA00024677"/>
    </source>
</evidence>
<comment type="similarity">
    <text evidence="2 10">Belongs to the TCP-1 chaperonin family.</text>
</comment>
<organism evidence="11 12">
    <name type="scientific">Stylonychia lemnae</name>
    <name type="common">Ciliate</name>
    <dbReference type="NCBI Taxonomy" id="5949"/>
    <lineage>
        <taxon>Eukaryota</taxon>
        <taxon>Sar</taxon>
        <taxon>Alveolata</taxon>
        <taxon>Ciliophora</taxon>
        <taxon>Intramacronucleata</taxon>
        <taxon>Spirotrichea</taxon>
        <taxon>Stichotrichia</taxon>
        <taxon>Sporadotrichida</taxon>
        <taxon>Oxytrichidae</taxon>
        <taxon>Stylonychinae</taxon>
        <taxon>Stylonychia</taxon>
    </lineage>
</organism>
<keyword evidence="5 10" id="KW-0547">Nucleotide-binding</keyword>
<dbReference type="NCBIfam" id="NF041083">
    <property type="entry name" value="thermosome_beta"/>
    <property type="match status" value="1"/>
</dbReference>
<dbReference type="NCBIfam" id="TIGR02341">
    <property type="entry name" value="chap_CCT_beta"/>
    <property type="match status" value="1"/>
</dbReference>
<dbReference type="InterPro" id="IPR053374">
    <property type="entry name" value="TCP-1_chaperonin"/>
</dbReference>
<dbReference type="PROSITE" id="PS00750">
    <property type="entry name" value="TCP1_1"/>
    <property type="match status" value="1"/>
</dbReference>
<name>A0A077ZYU5_STYLE</name>
<dbReference type="GO" id="GO:0140662">
    <property type="term" value="F:ATP-dependent protein folding chaperone"/>
    <property type="evidence" value="ECO:0007669"/>
    <property type="project" value="InterPro"/>
</dbReference>